<keyword evidence="15" id="KW-0675">Receptor</keyword>
<dbReference type="Proteomes" id="UP001501523">
    <property type="component" value="Unassembled WGS sequence"/>
</dbReference>
<dbReference type="InterPro" id="IPR012910">
    <property type="entry name" value="Plug_dom"/>
</dbReference>
<keyword evidence="3 11" id="KW-1134">Transmembrane beta strand</keyword>
<keyword evidence="7" id="KW-0406">Ion transport</keyword>
<evidence type="ECO:0000259" key="14">
    <source>
        <dbReference type="Pfam" id="PF07715"/>
    </source>
</evidence>
<evidence type="ECO:0000256" key="5">
    <source>
        <dbReference type="ARBA" id="ARBA00022692"/>
    </source>
</evidence>
<evidence type="ECO:0000313" key="15">
    <source>
        <dbReference type="EMBL" id="GAA0711585.1"/>
    </source>
</evidence>
<dbReference type="Pfam" id="PF07715">
    <property type="entry name" value="Plug"/>
    <property type="match status" value="1"/>
</dbReference>
<keyword evidence="10 11" id="KW-0998">Cell outer membrane</keyword>
<evidence type="ECO:0000256" key="8">
    <source>
        <dbReference type="ARBA" id="ARBA00023077"/>
    </source>
</evidence>
<evidence type="ECO:0000256" key="10">
    <source>
        <dbReference type="ARBA" id="ARBA00023237"/>
    </source>
</evidence>
<evidence type="ECO:0000256" key="6">
    <source>
        <dbReference type="ARBA" id="ARBA00023004"/>
    </source>
</evidence>
<evidence type="ECO:0000259" key="13">
    <source>
        <dbReference type="Pfam" id="PF00593"/>
    </source>
</evidence>
<dbReference type="InterPro" id="IPR037066">
    <property type="entry name" value="Plug_dom_sf"/>
</dbReference>
<comment type="subcellular location">
    <subcellularLocation>
        <location evidence="1 11">Cell outer membrane</location>
        <topology evidence="1 11">Multi-pass membrane protein</topology>
    </subcellularLocation>
</comment>
<evidence type="ECO:0000256" key="7">
    <source>
        <dbReference type="ARBA" id="ARBA00023065"/>
    </source>
</evidence>
<keyword evidence="2 11" id="KW-0813">Transport</keyword>
<evidence type="ECO:0000256" key="3">
    <source>
        <dbReference type="ARBA" id="ARBA00022452"/>
    </source>
</evidence>
<evidence type="ECO:0000256" key="4">
    <source>
        <dbReference type="ARBA" id="ARBA00022496"/>
    </source>
</evidence>
<accession>A0ABN1IF51</accession>
<feature type="domain" description="TonB-dependent receptor plug" evidence="14">
    <location>
        <begin position="40"/>
        <end position="149"/>
    </location>
</feature>
<sequence>MLVALALGACASLGATDASERGTDLPAVVVTATRTEQPAFDVAASIDAVRIDDNPDTLGVNPSEYLSAIPGLLARDRQNYAQDEQISIRGFGARSTFGVRGVRLYIDGIPATMPDGQGQVSHFNLDSAERIEVLRGPFSALYGNSSGGVIQLFTADGSDPSQVDLGLIGASHGTVRASANARGTAGGFGYNLDVTHFETDGYRDHSAAKRDSGNARLSWKIGGGGKLTLLANTLALPGAQDPLGLTHAQFIADPTQAPVAAQFNTRKSVHQSQGGAIYEQDLGAGNSLRMLGYVGHRDVTQYLAVPVTAQANPLHSGGVVDLGSDYGGADARWIWHGDLAGRPFEIAAGLAWDRQQQLRRGYENFVGSTLGVRGALRRNEDDTVRDFDQYAQATWQFADAWSLTAGLRHSQVKFDSVDHYVTAKNPNDSGRVDYGATTPVAGLLWRAADWANLYASWGRGFETSTFNELAYRANGGAGLAFDLAPARSRNAELGIKLRPASAVEATLAVFRADTRNELAVATSAGGRTTYQNIGKARRDGAEAALSWRFSDDWKLQFAWTWLDATFRSPFLACGASPTCTKPNTPVAAGTRIPGIPKTDLHAALHWGGDLGWRAALQGDYVSAVPINDLGSDAAPSYFVTGVDVGYGFALASGRLRAFARLDNLFDRQYAGSVIVNDANGRYFEPAPGRTVMLGVQWQWLR</sequence>
<keyword evidence="6" id="KW-0408">Iron</keyword>
<evidence type="ECO:0000256" key="9">
    <source>
        <dbReference type="ARBA" id="ARBA00023136"/>
    </source>
</evidence>
<name>A0ABN1IF51_9GAMM</name>
<dbReference type="InterPro" id="IPR039426">
    <property type="entry name" value="TonB-dep_rcpt-like"/>
</dbReference>
<evidence type="ECO:0000313" key="16">
    <source>
        <dbReference type="Proteomes" id="UP001501523"/>
    </source>
</evidence>
<dbReference type="EMBL" id="BAAAEU010000006">
    <property type="protein sequence ID" value="GAA0711585.1"/>
    <property type="molecule type" value="Genomic_DNA"/>
</dbReference>
<gene>
    <name evidence="15" type="ORF">GCM10009105_13570</name>
</gene>
<dbReference type="Pfam" id="PF00593">
    <property type="entry name" value="TonB_dep_Rec_b-barrel"/>
    <property type="match status" value="1"/>
</dbReference>
<dbReference type="Gene3D" id="2.40.170.20">
    <property type="entry name" value="TonB-dependent receptor, beta-barrel domain"/>
    <property type="match status" value="1"/>
</dbReference>
<keyword evidence="8 12" id="KW-0798">TonB box</keyword>
<dbReference type="PANTHER" id="PTHR32552">
    <property type="entry name" value="FERRICHROME IRON RECEPTOR-RELATED"/>
    <property type="match status" value="1"/>
</dbReference>
<dbReference type="InterPro" id="IPR036942">
    <property type="entry name" value="Beta-barrel_TonB_sf"/>
</dbReference>
<keyword evidence="4" id="KW-0410">Iron transport</keyword>
<proteinExistence type="inferred from homology"/>
<protein>
    <submittedName>
        <fullName evidence="15">TonB-dependent receptor</fullName>
    </submittedName>
</protein>
<dbReference type="Gene3D" id="2.170.130.10">
    <property type="entry name" value="TonB-dependent receptor, plug domain"/>
    <property type="match status" value="1"/>
</dbReference>
<dbReference type="CDD" id="cd01347">
    <property type="entry name" value="ligand_gated_channel"/>
    <property type="match status" value="1"/>
</dbReference>
<comment type="similarity">
    <text evidence="11 12">Belongs to the TonB-dependent receptor family.</text>
</comment>
<reference evidence="15 16" key="1">
    <citation type="journal article" date="2019" name="Int. J. Syst. Evol. Microbiol.">
        <title>The Global Catalogue of Microorganisms (GCM) 10K type strain sequencing project: providing services to taxonomists for standard genome sequencing and annotation.</title>
        <authorList>
            <consortium name="The Broad Institute Genomics Platform"/>
            <consortium name="The Broad Institute Genome Sequencing Center for Infectious Disease"/>
            <person name="Wu L."/>
            <person name="Ma J."/>
        </authorList>
    </citation>
    <scope>NUCLEOTIDE SEQUENCE [LARGE SCALE GENOMIC DNA]</scope>
    <source>
        <strain evidence="15 16">JCM 15421</strain>
    </source>
</reference>
<feature type="domain" description="TonB-dependent receptor-like beta-barrel" evidence="13">
    <location>
        <begin position="249"/>
        <end position="664"/>
    </location>
</feature>
<dbReference type="InterPro" id="IPR000531">
    <property type="entry name" value="Beta-barrel_TonB"/>
</dbReference>
<keyword evidence="5 11" id="KW-0812">Transmembrane</keyword>
<evidence type="ECO:0000256" key="11">
    <source>
        <dbReference type="PROSITE-ProRule" id="PRU01360"/>
    </source>
</evidence>
<comment type="caution">
    <text evidence="15">The sequence shown here is derived from an EMBL/GenBank/DDBJ whole genome shotgun (WGS) entry which is preliminary data.</text>
</comment>
<keyword evidence="16" id="KW-1185">Reference proteome</keyword>
<evidence type="ECO:0000256" key="12">
    <source>
        <dbReference type="RuleBase" id="RU003357"/>
    </source>
</evidence>
<evidence type="ECO:0000256" key="2">
    <source>
        <dbReference type="ARBA" id="ARBA00022448"/>
    </source>
</evidence>
<organism evidence="15 16">
    <name type="scientific">Dokdonella soli</name>
    <dbReference type="NCBI Taxonomy" id="529810"/>
    <lineage>
        <taxon>Bacteria</taxon>
        <taxon>Pseudomonadati</taxon>
        <taxon>Pseudomonadota</taxon>
        <taxon>Gammaproteobacteria</taxon>
        <taxon>Lysobacterales</taxon>
        <taxon>Rhodanobacteraceae</taxon>
        <taxon>Dokdonella</taxon>
    </lineage>
</organism>
<dbReference type="PROSITE" id="PS52016">
    <property type="entry name" value="TONB_DEPENDENT_REC_3"/>
    <property type="match status" value="1"/>
</dbReference>
<keyword evidence="9 11" id="KW-0472">Membrane</keyword>
<evidence type="ECO:0000256" key="1">
    <source>
        <dbReference type="ARBA" id="ARBA00004571"/>
    </source>
</evidence>
<dbReference type="PANTHER" id="PTHR32552:SF81">
    <property type="entry name" value="TONB-DEPENDENT OUTER MEMBRANE RECEPTOR"/>
    <property type="match status" value="1"/>
</dbReference>
<dbReference type="SUPFAM" id="SSF56935">
    <property type="entry name" value="Porins"/>
    <property type="match status" value="1"/>
</dbReference>